<dbReference type="EMBL" id="SMRP01000015">
    <property type="protein sequence ID" value="TDG20628.1"/>
    <property type="molecule type" value="Genomic_DNA"/>
</dbReference>
<dbReference type="Proteomes" id="UP000295722">
    <property type="component" value="Unassembled WGS sequence"/>
</dbReference>
<accession>A0A4R5M4K2</accession>
<organism evidence="1 2">
    <name type="scientific">Paraburkholderia silviterrae</name>
    <dbReference type="NCBI Taxonomy" id="2528715"/>
    <lineage>
        <taxon>Bacteria</taxon>
        <taxon>Pseudomonadati</taxon>
        <taxon>Pseudomonadota</taxon>
        <taxon>Betaproteobacteria</taxon>
        <taxon>Burkholderiales</taxon>
        <taxon>Burkholderiaceae</taxon>
        <taxon>Paraburkholderia</taxon>
    </lineage>
</organism>
<sequence>MNDGSVGFRLLRADTNWAGMLQYHALALDPGSLPRLDNQQNVIAYGQKITEALCQHKAVNPDLTQFFGLPAQSPAILKFLITTTEGERYSWETLCDERLIFLAVHHACSVSRVTIGGRPEQDGDYASFEWPIRMLAFLSPSGVPSRAEMEAIVDTVALARQDGLDIRVGLYLGEQALLDDALACVNGGAWPGIEVFPMPSNAYGIEEALKSAQPQIVHFFCHGAVKAGVNLLEFASVNDHDIEAASGSVALSIERLELVMSTIGTVWTTMLNSCASAMSPAAERQAESAQVPKLFSMACRLAQTASPLTVGMAEPVTDQDATLFTRVFYTIALRFIREATSKLTPGNFATIDLGEAVFQARQKLHATANSASATNGSGRWWLPVLYSREHPLKVMLMEKNRADEARGEPMQLQDDEAAEPPMAERVKTQIDDIMKTRIDAVAHALRSLPANSPLPLRQDMLALLNNVPEHLRPDLFGNFNRAATH</sequence>
<comment type="caution">
    <text evidence="1">The sequence shown here is derived from an EMBL/GenBank/DDBJ whole genome shotgun (WGS) entry which is preliminary data.</text>
</comment>
<dbReference type="OrthoDB" id="8477184at2"/>
<evidence type="ECO:0000313" key="1">
    <source>
        <dbReference type="EMBL" id="TDG20628.1"/>
    </source>
</evidence>
<protein>
    <recommendedName>
        <fullName evidence="3">CHAT domain-containing protein</fullName>
    </recommendedName>
</protein>
<evidence type="ECO:0008006" key="3">
    <source>
        <dbReference type="Google" id="ProtNLM"/>
    </source>
</evidence>
<proteinExistence type="predicted"/>
<reference evidence="1 2" key="1">
    <citation type="submission" date="2019-03" db="EMBL/GenBank/DDBJ databases">
        <title>Paraburkholderia sp. 4M-K11, isolated from subtropical forest soil.</title>
        <authorList>
            <person name="Gao Z.-H."/>
            <person name="Qiu L.-H."/>
        </authorList>
    </citation>
    <scope>NUCLEOTIDE SEQUENCE [LARGE SCALE GENOMIC DNA]</scope>
    <source>
        <strain evidence="1 2">4M-K11</strain>
    </source>
</reference>
<dbReference type="RefSeq" id="WP_133197704.1">
    <property type="nucleotide sequence ID" value="NZ_JBHUCW010000005.1"/>
</dbReference>
<keyword evidence="2" id="KW-1185">Reference proteome</keyword>
<evidence type="ECO:0000313" key="2">
    <source>
        <dbReference type="Proteomes" id="UP000295722"/>
    </source>
</evidence>
<gene>
    <name evidence="1" type="ORF">EYW47_26030</name>
</gene>
<dbReference type="AlphaFoldDB" id="A0A4R5M4K2"/>
<name>A0A4R5M4K2_9BURK</name>